<keyword evidence="4" id="KW-1185">Reference proteome</keyword>
<evidence type="ECO:0000259" key="1">
    <source>
        <dbReference type="Pfam" id="PF12996"/>
    </source>
</evidence>
<name>A0A7S7L4G5_9BACI</name>
<dbReference type="Pfam" id="PF12996">
    <property type="entry name" value="DUF3880"/>
    <property type="match status" value="1"/>
</dbReference>
<feature type="domain" description="Spore protein YkvP/CgeB glycosyl transferase-like" evidence="2">
    <location>
        <begin position="175"/>
        <end position="312"/>
    </location>
</feature>
<evidence type="ECO:0000259" key="2">
    <source>
        <dbReference type="Pfam" id="PF13524"/>
    </source>
</evidence>
<dbReference type="Gene3D" id="3.40.50.2000">
    <property type="entry name" value="Glycogen Phosphorylase B"/>
    <property type="match status" value="1"/>
</dbReference>
<dbReference type="GO" id="GO:0016740">
    <property type="term" value="F:transferase activity"/>
    <property type="evidence" value="ECO:0007669"/>
    <property type="project" value="UniProtKB-KW"/>
</dbReference>
<dbReference type="AlphaFoldDB" id="A0A7S7L4G5"/>
<sequence length="339" mass="39827">MQQYKIFFLDHRSCYLNSLGDSLAQMGHKIFYQSSWVPEEIEKGIAFFKPDILLTVGWDLPLTYPFLDTLPALCEKYKLFHVYWATEDMIHYDKWSAPFVKRIKPDLVWTIHSACVKKYEDQGIRADYLNFAFNPRLFRAKTSADEERYNVALVGSAHLTHKTYRYNSIQDLIIPLIRENEKVHIWGGHWDKESSFMKREFGECVPKNWLEGYLPYKETGSIYRAAKIVLGLQNAKDQVSQRTFEILGTGGFMIANRTKALSSMFEDRKEIALSSSPEETMSLIRHYLDKPEERLEIGTAAKKKVLKEYYFHKHLLRVHPKLDRLFVQRRENHDSSNKP</sequence>
<dbReference type="RefSeq" id="WP_071316439.1">
    <property type="nucleotide sequence ID" value="NZ_CP063356.2"/>
</dbReference>
<reference evidence="3 4" key="2">
    <citation type="journal article" date="2019" name="Int. J. Syst. Evol. Microbiol.">
        <title>Anaerobacillus isosaccharinicus sp. nov., an alkaliphilic bacterium which degrades isosaccharinic acid.</title>
        <authorList>
            <person name="Bassil N.M."/>
            <person name="Lloyd J.R."/>
        </authorList>
    </citation>
    <scope>NUCLEOTIDE SEQUENCE [LARGE SCALE GENOMIC DNA]</scope>
    <source>
        <strain evidence="3 4">NB2006</strain>
    </source>
</reference>
<organism evidence="3 4">
    <name type="scientific">Anaerobacillus isosaccharinicus</name>
    <dbReference type="NCBI Taxonomy" id="1532552"/>
    <lineage>
        <taxon>Bacteria</taxon>
        <taxon>Bacillati</taxon>
        <taxon>Bacillota</taxon>
        <taxon>Bacilli</taxon>
        <taxon>Bacillales</taxon>
        <taxon>Bacillaceae</taxon>
        <taxon>Anaerobacillus</taxon>
    </lineage>
</organism>
<gene>
    <name evidence="3" type="ORF">AWH56_015935</name>
</gene>
<dbReference type="InterPro" id="IPR024542">
    <property type="entry name" value="YkvP_N"/>
</dbReference>
<dbReference type="InterPro" id="IPR055259">
    <property type="entry name" value="YkvP/CgeB_Glyco_trans-like"/>
</dbReference>
<dbReference type="OrthoDB" id="7019976at2"/>
<accession>A0A7S7L4G5</accession>
<evidence type="ECO:0000313" key="4">
    <source>
        <dbReference type="Proteomes" id="UP000180175"/>
    </source>
</evidence>
<reference evidence="3 4" key="1">
    <citation type="journal article" date="2017" name="Genome Announc.">
        <title>Draft Genome Sequences of Four Alkaliphilic Bacteria Belonging to the Anaerobacillus Genus.</title>
        <authorList>
            <person name="Bassil N.M."/>
            <person name="Lloyd J.R."/>
        </authorList>
    </citation>
    <scope>NUCLEOTIDE SEQUENCE [LARGE SCALE GENOMIC DNA]</scope>
    <source>
        <strain evidence="3 4">NB2006</strain>
    </source>
</reference>
<dbReference type="KEGG" id="aia:AWH56_015935"/>
<proteinExistence type="predicted"/>
<feature type="domain" description="Spore protein YkvP N-terminal" evidence="1">
    <location>
        <begin position="6"/>
        <end position="112"/>
    </location>
</feature>
<dbReference type="SUPFAM" id="SSF53756">
    <property type="entry name" value="UDP-Glycosyltransferase/glycogen phosphorylase"/>
    <property type="match status" value="1"/>
</dbReference>
<dbReference type="Pfam" id="PF13524">
    <property type="entry name" value="Glyco_trans_1_2"/>
    <property type="match status" value="1"/>
</dbReference>
<protein>
    <submittedName>
        <fullName evidence="3">CgeB family protein</fullName>
    </submittedName>
</protein>
<dbReference type="Proteomes" id="UP000180175">
    <property type="component" value="Chromosome"/>
</dbReference>
<evidence type="ECO:0000313" key="3">
    <source>
        <dbReference type="EMBL" id="QOY34215.1"/>
    </source>
</evidence>
<dbReference type="EMBL" id="CP063356">
    <property type="protein sequence ID" value="QOY34215.1"/>
    <property type="molecule type" value="Genomic_DNA"/>
</dbReference>